<dbReference type="AlphaFoldDB" id="A0A1L5P294"/>
<organism evidence="1 2">
    <name type="scientific">Rhizobium etli 8C-3</name>
    <dbReference type="NCBI Taxonomy" id="538025"/>
    <lineage>
        <taxon>Bacteria</taxon>
        <taxon>Pseudomonadati</taxon>
        <taxon>Pseudomonadota</taxon>
        <taxon>Alphaproteobacteria</taxon>
        <taxon>Hyphomicrobiales</taxon>
        <taxon>Rhizobiaceae</taxon>
        <taxon>Rhizobium/Agrobacterium group</taxon>
        <taxon>Rhizobium</taxon>
    </lineage>
</organism>
<protein>
    <submittedName>
        <fullName evidence="1">Uncharacterized protein</fullName>
    </submittedName>
</protein>
<evidence type="ECO:0000313" key="2">
    <source>
        <dbReference type="Proteomes" id="UP000185109"/>
    </source>
</evidence>
<gene>
    <name evidence="1" type="ORF">AM571_CH01420</name>
</gene>
<dbReference type="EMBL" id="CP017241">
    <property type="protein sequence ID" value="APO74255.1"/>
    <property type="molecule type" value="Genomic_DNA"/>
</dbReference>
<accession>A0A1L5P294</accession>
<sequence>MKCDGWLTYSKHTEKDQKTRSAIARRVLRFQSMEAAMKPAAVMAATSSAKA</sequence>
<reference evidence="1 2" key="1">
    <citation type="submission" date="2016-09" db="EMBL/GenBank/DDBJ databases">
        <title>The complete genome sequences of Rhizobium gallicum, symbiovars gallicum and phaseoli, symbionts associated to common bean (Phaseolus vulgaris).</title>
        <authorList>
            <person name="Bustos P."/>
            <person name="Santamaria R.I."/>
            <person name="Perez-Carrascal O.M."/>
            <person name="Juarez S."/>
            <person name="Lozano L."/>
            <person name="Martinez-Flores I."/>
            <person name="Martinez-Romero E."/>
            <person name="Cevallos M."/>
            <person name="Romero D."/>
            <person name="Davila G."/>
            <person name="Gonzalez V."/>
        </authorList>
    </citation>
    <scope>NUCLEOTIDE SEQUENCE [LARGE SCALE GENOMIC DNA]</scope>
    <source>
        <strain evidence="1 2">8C-3</strain>
    </source>
</reference>
<evidence type="ECO:0000313" key="1">
    <source>
        <dbReference type="EMBL" id="APO74255.1"/>
    </source>
</evidence>
<dbReference type="Proteomes" id="UP000185109">
    <property type="component" value="Chromosome"/>
</dbReference>
<proteinExistence type="predicted"/>
<name>A0A1L5P294_RHIET</name>